<evidence type="ECO:0000256" key="10">
    <source>
        <dbReference type="RuleBase" id="RU361115"/>
    </source>
</evidence>
<gene>
    <name evidence="11" type="ORF">TSIB3V08_LOCUS11554</name>
</gene>
<dbReference type="GO" id="GO:0034625">
    <property type="term" value="P:fatty acid elongation, monounsaturated fatty acid"/>
    <property type="evidence" value="ECO:0007669"/>
    <property type="project" value="TreeGrafter"/>
</dbReference>
<comment type="similarity">
    <text evidence="10">Belongs to the ELO family.</text>
</comment>
<keyword evidence="2 10" id="KW-0444">Lipid biosynthesis</keyword>
<keyword evidence="3 10" id="KW-0808">Transferase</keyword>
<protein>
    <recommendedName>
        <fullName evidence="10">Elongation of very long chain fatty acids protein</fullName>
        <ecNumber evidence="10">2.3.1.199</ecNumber>
    </recommendedName>
    <alternativeName>
        <fullName evidence="10">Very-long-chain 3-oxoacyl-CoA synthase</fullName>
    </alternativeName>
</protein>
<dbReference type="GO" id="GO:0030148">
    <property type="term" value="P:sphingolipid biosynthetic process"/>
    <property type="evidence" value="ECO:0007669"/>
    <property type="project" value="TreeGrafter"/>
</dbReference>
<evidence type="ECO:0000256" key="7">
    <source>
        <dbReference type="ARBA" id="ARBA00023098"/>
    </source>
</evidence>
<evidence type="ECO:0000256" key="9">
    <source>
        <dbReference type="ARBA" id="ARBA00023160"/>
    </source>
</evidence>
<feature type="transmembrane region" description="Helical" evidence="10">
    <location>
        <begin position="243"/>
        <end position="263"/>
    </location>
</feature>
<keyword evidence="8 10" id="KW-0472">Membrane</keyword>
<evidence type="ECO:0000256" key="6">
    <source>
        <dbReference type="ARBA" id="ARBA00022989"/>
    </source>
</evidence>
<dbReference type="AlphaFoldDB" id="A0A7R9G565"/>
<organism evidence="11">
    <name type="scientific">Timema shepardi</name>
    <name type="common">Walking stick</name>
    <dbReference type="NCBI Taxonomy" id="629360"/>
    <lineage>
        <taxon>Eukaryota</taxon>
        <taxon>Metazoa</taxon>
        <taxon>Ecdysozoa</taxon>
        <taxon>Arthropoda</taxon>
        <taxon>Hexapoda</taxon>
        <taxon>Insecta</taxon>
        <taxon>Pterygota</taxon>
        <taxon>Neoptera</taxon>
        <taxon>Polyneoptera</taxon>
        <taxon>Phasmatodea</taxon>
        <taxon>Timematodea</taxon>
        <taxon>Timematoidea</taxon>
        <taxon>Timematidae</taxon>
        <taxon>Timema</taxon>
    </lineage>
</organism>
<dbReference type="PANTHER" id="PTHR11157:SF153">
    <property type="entry name" value="ELONGATION OF VERY LONG CHAIN FATTY ACIDS PROTEIN"/>
    <property type="match status" value="1"/>
</dbReference>
<evidence type="ECO:0000256" key="2">
    <source>
        <dbReference type="ARBA" id="ARBA00022516"/>
    </source>
</evidence>
<comment type="catalytic activity">
    <reaction evidence="10">
        <text>a very-long-chain acyl-CoA + malonyl-CoA + H(+) = a very-long-chain 3-oxoacyl-CoA + CO2 + CoA</text>
        <dbReference type="Rhea" id="RHEA:32727"/>
        <dbReference type="ChEBI" id="CHEBI:15378"/>
        <dbReference type="ChEBI" id="CHEBI:16526"/>
        <dbReference type="ChEBI" id="CHEBI:57287"/>
        <dbReference type="ChEBI" id="CHEBI:57384"/>
        <dbReference type="ChEBI" id="CHEBI:90725"/>
        <dbReference type="ChEBI" id="CHEBI:90736"/>
        <dbReference type="EC" id="2.3.1.199"/>
    </reaction>
</comment>
<keyword evidence="9 10" id="KW-0275">Fatty acid biosynthesis</keyword>
<name>A0A7R9G565_TIMSH</name>
<accession>A0A7R9G565</accession>
<comment type="subcellular location">
    <subcellularLocation>
        <location evidence="1">Membrane</location>
        <topology evidence="1">Multi-pass membrane protein</topology>
    </subcellularLocation>
</comment>
<evidence type="ECO:0000256" key="4">
    <source>
        <dbReference type="ARBA" id="ARBA00022692"/>
    </source>
</evidence>
<keyword evidence="5 10" id="KW-0276">Fatty acid metabolism</keyword>
<keyword evidence="4 10" id="KW-0812">Transmembrane</keyword>
<dbReference type="GO" id="GO:0034626">
    <property type="term" value="P:fatty acid elongation, polyunsaturated fatty acid"/>
    <property type="evidence" value="ECO:0007669"/>
    <property type="project" value="TreeGrafter"/>
</dbReference>
<dbReference type="PANTHER" id="PTHR11157">
    <property type="entry name" value="FATTY ACID ACYL TRANSFERASE-RELATED"/>
    <property type="match status" value="1"/>
</dbReference>
<keyword evidence="7 10" id="KW-0443">Lipid metabolism</keyword>
<dbReference type="GO" id="GO:0009922">
    <property type="term" value="F:fatty acid elongase activity"/>
    <property type="evidence" value="ECO:0007669"/>
    <property type="project" value="UniProtKB-EC"/>
</dbReference>
<evidence type="ECO:0000256" key="1">
    <source>
        <dbReference type="ARBA" id="ARBA00004141"/>
    </source>
</evidence>
<evidence type="ECO:0000256" key="3">
    <source>
        <dbReference type="ARBA" id="ARBA00022679"/>
    </source>
</evidence>
<dbReference type="GO" id="GO:0005789">
    <property type="term" value="C:endoplasmic reticulum membrane"/>
    <property type="evidence" value="ECO:0007669"/>
    <property type="project" value="TreeGrafter"/>
</dbReference>
<feature type="transmembrane region" description="Helical" evidence="10">
    <location>
        <begin position="210"/>
        <end position="231"/>
    </location>
</feature>
<dbReference type="Pfam" id="PF01151">
    <property type="entry name" value="ELO"/>
    <property type="match status" value="1"/>
</dbReference>
<dbReference type="GO" id="GO:0019367">
    <property type="term" value="P:fatty acid elongation, saturated fatty acid"/>
    <property type="evidence" value="ECO:0007669"/>
    <property type="project" value="TreeGrafter"/>
</dbReference>
<feature type="transmembrane region" description="Helical" evidence="10">
    <location>
        <begin position="26"/>
        <end position="50"/>
    </location>
</feature>
<comment type="caution">
    <text evidence="10">Lacks conserved residue(s) required for the propagation of feature annotation.</text>
</comment>
<dbReference type="EC" id="2.3.1.199" evidence="10"/>
<reference evidence="11" key="1">
    <citation type="submission" date="2020-11" db="EMBL/GenBank/DDBJ databases">
        <authorList>
            <person name="Tran Van P."/>
        </authorList>
    </citation>
    <scope>NUCLEOTIDE SEQUENCE</scope>
</reference>
<evidence type="ECO:0000313" key="11">
    <source>
        <dbReference type="EMBL" id="CAD7267549.1"/>
    </source>
</evidence>
<dbReference type="GO" id="GO:0042761">
    <property type="term" value="P:very long-chain fatty acid biosynthetic process"/>
    <property type="evidence" value="ECO:0007669"/>
    <property type="project" value="TreeGrafter"/>
</dbReference>
<dbReference type="InterPro" id="IPR002076">
    <property type="entry name" value="ELO_fam"/>
</dbReference>
<evidence type="ECO:0000256" key="8">
    <source>
        <dbReference type="ARBA" id="ARBA00023136"/>
    </source>
</evidence>
<dbReference type="EMBL" id="OC009549">
    <property type="protein sequence ID" value="CAD7267549.1"/>
    <property type="molecule type" value="Genomic_DNA"/>
</dbReference>
<sequence length="286" mass="33191">MSEVPGAKLLDNTRTGMAMKQWPVCVLFPGGWVALYLCLVPRWIALYLCLVPRRVALYLCLVPSVGSPVPLCCSQVGSPVSMSCSQVGRPRLDNLTQDLTMELSNTTTSSMWDYVFVDLAGWLTKYSWKCEPVDVSTSPEALRLNDLPVIKQETVHCCSDIMLVFRQHYIARGVYMYFLAKISELLDTAIDLFGQVFFVLRKKERQITFLHLYHHTGMPMGQFCLAFLHSFQLLFHDCGYPRWTLFLTLPNAIFFYYLFNDFYYKEYEQRRTKEQKDRDDKDAKRS</sequence>
<evidence type="ECO:0000256" key="5">
    <source>
        <dbReference type="ARBA" id="ARBA00022832"/>
    </source>
</evidence>
<proteinExistence type="inferred from homology"/>
<keyword evidence="6 10" id="KW-1133">Transmembrane helix</keyword>